<protein>
    <recommendedName>
        <fullName evidence="2">DUF6440 domain-containing protein</fullName>
    </recommendedName>
</protein>
<gene>
    <name evidence="3" type="ORF">PCO31111_03498</name>
</gene>
<evidence type="ECO:0000313" key="3">
    <source>
        <dbReference type="EMBL" id="VVE27845.1"/>
    </source>
</evidence>
<name>A0A5E4WXR8_9BURK</name>
<reference evidence="3 4" key="1">
    <citation type="submission" date="2019-08" db="EMBL/GenBank/DDBJ databases">
        <authorList>
            <person name="Peeters C."/>
        </authorList>
    </citation>
    <scope>NUCLEOTIDE SEQUENCE [LARGE SCALE GENOMIC DNA]</scope>
    <source>
        <strain evidence="3 4">LMG 31111</strain>
    </source>
</reference>
<dbReference type="Pfam" id="PF20037">
    <property type="entry name" value="DUF6440"/>
    <property type="match status" value="1"/>
</dbReference>
<dbReference type="InterPro" id="IPR045515">
    <property type="entry name" value="DUF6440"/>
</dbReference>
<evidence type="ECO:0000256" key="1">
    <source>
        <dbReference type="SAM" id="Phobius"/>
    </source>
</evidence>
<dbReference type="Proteomes" id="UP000383971">
    <property type="component" value="Unassembled WGS sequence"/>
</dbReference>
<evidence type="ECO:0000313" key="4">
    <source>
        <dbReference type="Proteomes" id="UP000383971"/>
    </source>
</evidence>
<dbReference type="RefSeq" id="WP_058379167.1">
    <property type="nucleotide sequence ID" value="NZ_CABPSE010000012.1"/>
</dbReference>
<sequence>MELATLKQFALWLFWLFVVGLVFSWVISLTPIGRDDTDKGSWGGGRSGIKPVTDALTGCQYLVSPGGGITPRLDAEGKHICVKAE</sequence>
<keyword evidence="1" id="KW-0812">Transmembrane</keyword>
<feature type="transmembrane region" description="Helical" evidence="1">
    <location>
        <begin position="12"/>
        <end position="32"/>
    </location>
</feature>
<evidence type="ECO:0000259" key="2">
    <source>
        <dbReference type="Pfam" id="PF20037"/>
    </source>
</evidence>
<keyword evidence="4" id="KW-1185">Reference proteome</keyword>
<dbReference type="AlphaFoldDB" id="A0A5E4WXR8"/>
<accession>A0A5E4WXR8</accession>
<keyword evidence="1" id="KW-1133">Transmembrane helix</keyword>
<keyword evidence="1" id="KW-0472">Membrane</keyword>
<proteinExistence type="predicted"/>
<dbReference type="EMBL" id="CABPSE010000012">
    <property type="protein sequence ID" value="VVE27845.1"/>
    <property type="molecule type" value="Genomic_DNA"/>
</dbReference>
<feature type="domain" description="DUF6440" evidence="2">
    <location>
        <begin position="49"/>
        <end position="80"/>
    </location>
</feature>
<organism evidence="3 4">
    <name type="scientific">Pandoraea communis</name>
    <dbReference type="NCBI Taxonomy" id="2508297"/>
    <lineage>
        <taxon>Bacteria</taxon>
        <taxon>Pseudomonadati</taxon>
        <taxon>Pseudomonadota</taxon>
        <taxon>Betaproteobacteria</taxon>
        <taxon>Burkholderiales</taxon>
        <taxon>Burkholderiaceae</taxon>
        <taxon>Pandoraea</taxon>
    </lineage>
</organism>